<dbReference type="InterPro" id="IPR051266">
    <property type="entry name" value="CLCR"/>
</dbReference>
<dbReference type="Pfam" id="PF00092">
    <property type="entry name" value="VWA"/>
    <property type="match status" value="1"/>
</dbReference>
<name>A0A5S9F3Z5_UABAM</name>
<feature type="region of interest" description="Disordered" evidence="1">
    <location>
        <begin position="457"/>
        <end position="509"/>
    </location>
</feature>
<dbReference type="AlphaFoldDB" id="A0A5S9F3Z5"/>
<feature type="compositionally biased region" description="Acidic residues" evidence="1">
    <location>
        <begin position="481"/>
        <end position="509"/>
    </location>
</feature>
<keyword evidence="4" id="KW-1185">Reference proteome</keyword>
<dbReference type="Gene3D" id="3.40.50.410">
    <property type="entry name" value="von Willebrand factor, type A domain"/>
    <property type="match status" value="1"/>
</dbReference>
<accession>A0A5S9F3Z5</accession>
<evidence type="ECO:0000313" key="3">
    <source>
        <dbReference type="EMBL" id="BBM84663.1"/>
    </source>
</evidence>
<dbReference type="EMBL" id="AP019860">
    <property type="protein sequence ID" value="BBM84663.1"/>
    <property type="molecule type" value="Genomic_DNA"/>
</dbReference>
<dbReference type="KEGG" id="uam:UABAM_03024"/>
<evidence type="ECO:0000313" key="4">
    <source>
        <dbReference type="Proteomes" id="UP000326354"/>
    </source>
</evidence>
<feature type="domain" description="VWFA" evidence="2">
    <location>
        <begin position="115"/>
        <end position="298"/>
    </location>
</feature>
<sequence>MHCKWLMLPIFVIILSCTTNPPQTDTVHHEESKTNAPLVQLVLNTNDAKVANDKAVVADSAPQNIQNDLVQDSDKLKIEALLVQPVLKAGQKQTAYIKVGLTGFPMTEQKRIAANVAIVLDRSGSMSGEKMRKAREAAVIAVQCLNENDIVSIIAYDNNARVIVPATKAVEKEYIINQIGGIYADGGTALYAGVQKGAKQVRKFFSKNKVNRVILLSDGQANVGPRTPHDLSILGEELVEEGISVTTIGLGLDYNEDLMVKLARSSNGNRYFARTAQQLNTIFEQEFSDVLSVVAQEVVINIHCAEGVRPIRSLNRDPMIKGQDITLYLNQIYSQQEKYFICEVEIPATAVGDTRRVAQVDVSYANMKTSVTDRQSNFLTARFSESEEEIKKATHKEAMSNALLQIAVKQNRTAIELRDKGEVSQAREILRNNAEKLREYAEEYDSSLLDDYADSSGDFADSVGDDASWEEDRKELLDQSESLEDNQDNDLFGDPDDNLESDPSVDSDS</sequence>
<gene>
    <name evidence="3" type="ORF">UABAM_03024</name>
</gene>
<dbReference type="SMART" id="SM00327">
    <property type="entry name" value="VWA"/>
    <property type="match status" value="1"/>
</dbReference>
<dbReference type="PANTHER" id="PTHR10579">
    <property type="entry name" value="CALCIUM-ACTIVATED CHLORIDE CHANNEL REGULATOR"/>
    <property type="match status" value="1"/>
</dbReference>
<reference evidence="3 4" key="1">
    <citation type="submission" date="2019-08" db="EMBL/GenBank/DDBJ databases">
        <title>Complete genome sequence of Candidatus Uab amorphum.</title>
        <authorList>
            <person name="Shiratori T."/>
            <person name="Suzuki S."/>
            <person name="Kakizawa Y."/>
            <person name="Ishida K."/>
        </authorList>
    </citation>
    <scope>NUCLEOTIDE SEQUENCE [LARGE SCALE GENOMIC DNA]</scope>
    <source>
        <strain evidence="3 4">SRT547</strain>
    </source>
</reference>
<evidence type="ECO:0000256" key="1">
    <source>
        <dbReference type="SAM" id="MobiDB-lite"/>
    </source>
</evidence>
<dbReference type="SUPFAM" id="SSF53300">
    <property type="entry name" value="vWA-like"/>
    <property type="match status" value="1"/>
</dbReference>
<dbReference type="InterPro" id="IPR036465">
    <property type="entry name" value="vWFA_dom_sf"/>
</dbReference>
<evidence type="ECO:0000259" key="2">
    <source>
        <dbReference type="PROSITE" id="PS50234"/>
    </source>
</evidence>
<proteinExistence type="predicted"/>
<dbReference type="Proteomes" id="UP000326354">
    <property type="component" value="Chromosome"/>
</dbReference>
<organism evidence="3 4">
    <name type="scientific">Uabimicrobium amorphum</name>
    <dbReference type="NCBI Taxonomy" id="2596890"/>
    <lineage>
        <taxon>Bacteria</taxon>
        <taxon>Pseudomonadati</taxon>
        <taxon>Planctomycetota</taxon>
        <taxon>Candidatus Uabimicrobiia</taxon>
        <taxon>Candidatus Uabimicrobiales</taxon>
        <taxon>Candidatus Uabimicrobiaceae</taxon>
        <taxon>Candidatus Uabimicrobium</taxon>
    </lineage>
</organism>
<dbReference type="PANTHER" id="PTHR10579:SF43">
    <property type="entry name" value="ZINC FINGER (C3HC4-TYPE RING FINGER) FAMILY PROTEIN"/>
    <property type="match status" value="1"/>
</dbReference>
<protein>
    <recommendedName>
        <fullName evidence="2">VWFA domain-containing protein</fullName>
    </recommendedName>
</protein>
<dbReference type="InterPro" id="IPR002035">
    <property type="entry name" value="VWF_A"/>
</dbReference>
<dbReference type="PROSITE" id="PS51257">
    <property type="entry name" value="PROKAR_LIPOPROTEIN"/>
    <property type="match status" value="1"/>
</dbReference>
<dbReference type="RefSeq" id="WP_151968803.1">
    <property type="nucleotide sequence ID" value="NZ_AP019860.1"/>
</dbReference>
<dbReference type="PROSITE" id="PS50234">
    <property type="entry name" value="VWFA"/>
    <property type="match status" value="1"/>
</dbReference>
<dbReference type="OrthoDB" id="9805121at2"/>